<dbReference type="Pfam" id="PF07992">
    <property type="entry name" value="Pyr_redox_2"/>
    <property type="match status" value="1"/>
</dbReference>
<comment type="caution">
    <text evidence="6">The sequence shown here is derived from an EMBL/GenBank/DDBJ whole genome shotgun (WGS) entry which is preliminary data.</text>
</comment>
<dbReference type="GO" id="GO:0050660">
    <property type="term" value="F:flavin adenine dinucleotide binding"/>
    <property type="evidence" value="ECO:0007669"/>
    <property type="project" value="TreeGrafter"/>
</dbReference>
<reference evidence="6 7" key="1">
    <citation type="submission" date="2014-01" db="EMBL/GenBank/DDBJ databases">
        <title>Interspecies Systems Biology Uncovers Metabolites Affecting C. elegans Gene Expression and Life History Traits.</title>
        <authorList>
            <person name="Watson E."/>
            <person name="Macneil L.T."/>
            <person name="Ritter A.D."/>
            <person name="Yilmaz L.S."/>
            <person name="Rosebrock A.P."/>
            <person name="Caudy A.A."/>
            <person name="Walhout A.J."/>
        </authorList>
    </citation>
    <scope>NUCLEOTIDE SEQUENCE [LARGE SCALE GENOMIC DNA]</scope>
    <source>
        <strain evidence="6 7">DA1877</strain>
    </source>
</reference>
<dbReference type="Gene3D" id="3.50.50.60">
    <property type="entry name" value="FAD/NAD(P)-binding domain"/>
    <property type="match status" value="2"/>
</dbReference>
<comment type="cofactor">
    <cofactor evidence="1">
        <name>FAD</name>
        <dbReference type="ChEBI" id="CHEBI:57692"/>
    </cofactor>
</comment>
<dbReference type="InterPro" id="IPR016156">
    <property type="entry name" value="FAD/NAD-linked_Rdtase_dimer_sf"/>
</dbReference>
<evidence type="ECO:0000259" key="5">
    <source>
        <dbReference type="Pfam" id="PF07992"/>
    </source>
</evidence>
<dbReference type="SUPFAM" id="SSF51905">
    <property type="entry name" value="FAD/NAD(P)-binding domain"/>
    <property type="match status" value="2"/>
</dbReference>
<keyword evidence="7" id="KW-1185">Reference proteome</keyword>
<dbReference type="InterPro" id="IPR036188">
    <property type="entry name" value="FAD/NAD-bd_sf"/>
</dbReference>
<proteinExistence type="predicted"/>
<dbReference type="InterPro" id="IPR023753">
    <property type="entry name" value="FAD/NAD-binding_dom"/>
</dbReference>
<dbReference type="PANTHER" id="PTHR43014">
    <property type="entry name" value="MERCURIC REDUCTASE"/>
    <property type="match status" value="1"/>
</dbReference>
<feature type="domain" description="Pyridine nucleotide-disulphide oxidoreductase dimerisation" evidence="4">
    <location>
        <begin position="359"/>
        <end position="462"/>
    </location>
</feature>
<name>A0A014NMY3_9BURK</name>
<evidence type="ECO:0000313" key="6">
    <source>
        <dbReference type="EMBL" id="EXU80828.1"/>
    </source>
</evidence>
<dbReference type="GO" id="GO:0003955">
    <property type="term" value="F:NAD(P)H dehydrogenase (quinone) activity"/>
    <property type="evidence" value="ECO:0007669"/>
    <property type="project" value="TreeGrafter"/>
</dbReference>
<protein>
    <submittedName>
        <fullName evidence="6">Pyridine nucleotide-disulfide oxidoreductase</fullName>
    </submittedName>
</protein>
<sequence>MAPSSMTVDVAVIGAGTAGMNAYSTLRRAGARAVLIDQGPLGTTCARVGCMPSKAVLHAAQRWDGLRQLMPAGMPQAQWRAALPKGHATPQQLWQEALQIRDQLVQGNVRQLHALADSDLLQTGARFAAPDLLELGDGRRVQARAFVVATGSEARKPAQLQEQLGAALITTDELFALHDLPHSVAVWGMGAIGLEMGVALSRLGVQVVATGRNPVLAKIADPEVAKAAQAYFAHQMPMALGCRDVLAERRGDMVRFEAGALKADVQYVLVTQGRSPRLADLALAQAGVRFDAQGRPLWDRASLRCLDSRVFLAGDATGERPLMHEAAQEGTIAAQQALRALGDARWQDLPVRGRSVPLSIVFSAPDVAEVGLRFSELPPEAVVVTARGAGNGRSKIMQAPEHVLRLYADPASRQLLGASLLCAGGEHLAHLLAWAIQRADTVEQLLALPYYHPTVEEMLDNALRDLRKQLRAA</sequence>
<dbReference type="Gene3D" id="3.30.390.30">
    <property type="match status" value="1"/>
</dbReference>
<dbReference type="PRINTS" id="PR00368">
    <property type="entry name" value="FADPNR"/>
</dbReference>
<evidence type="ECO:0000256" key="1">
    <source>
        <dbReference type="ARBA" id="ARBA00001974"/>
    </source>
</evidence>
<dbReference type="Proteomes" id="UP000020766">
    <property type="component" value="Unassembled WGS sequence"/>
</dbReference>
<evidence type="ECO:0000256" key="2">
    <source>
        <dbReference type="ARBA" id="ARBA00022630"/>
    </source>
</evidence>
<feature type="domain" description="FAD/NAD(P)-binding" evidence="5">
    <location>
        <begin position="9"/>
        <end position="330"/>
    </location>
</feature>
<accession>A0A014NMY3</accession>
<keyword evidence="2" id="KW-0285">Flavoprotein</keyword>
<gene>
    <name evidence="6" type="ORF">AX13_14420</name>
</gene>
<dbReference type="InterPro" id="IPR004099">
    <property type="entry name" value="Pyr_nucl-diS_OxRdtase_dimer"/>
</dbReference>
<evidence type="ECO:0000259" key="4">
    <source>
        <dbReference type="Pfam" id="PF02852"/>
    </source>
</evidence>
<dbReference type="PRINTS" id="PR00411">
    <property type="entry name" value="PNDRDTASEI"/>
</dbReference>
<dbReference type="STRING" id="225991.MA05_05675"/>
<dbReference type="RefSeq" id="WP_043380891.1">
    <property type="nucleotide sequence ID" value="NZ_JBOK01000005.1"/>
</dbReference>
<dbReference type="NCBIfam" id="NF004939">
    <property type="entry name" value="PRK06292.1-1"/>
    <property type="match status" value="1"/>
</dbReference>
<dbReference type="AlphaFoldDB" id="A0A014NMY3"/>
<dbReference type="PANTHER" id="PTHR43014:SF4">
    <property type="entry name" value="PYRIDINE NUCLEOTIDE-DISULFIDE OXIDOREDUCTASE RCLA-RELATED"/>
    <property type="match status" value="1"/>
</dbReference>
<organism evidence="6 7">
    <name type="scientific">Comamonas aquatica DA1877</name>
    <dbReference type="NCBI Taxonomy" id="1457173"/>
    <lineage>
        <taxon>Bacteria</taxon>
        <taxon>Pseudomonadati</taxon>
        <taxon>Pseudomonadota</taxon>
        <taxon>Betaproteobacteria</taxon>
        <taxon>Burkholderiales</taxon>
        <taxon>Comamonadaceae</taxon>
        <taxon>Comamonas</taxon>
    </lineage>
</organism>
<keyword evidence="3" id="KW-0274">FAD</keyword>
<dbReference type="Pfam" id="PF02852">
    <property type="entry name" value="Pyr_redox_dim"/>
    <property type="match status" value="1"/>
</dbReference>
<dbReference type="SUPFAM" id="SSF55424">
    <property type="entry name" value="FAD/NAD-linked reductases, dimerisation (C-terminal) domain"/>
    <property type="match status" value="1"/>
</dbReference>
<evidence type="ECO:0000313" key="7">
    <source>
        <dbReference type="Proteomes" id="UP000020766"/>
    </source>
</evidence>
<evidence type="ECO:0000256" key="3">
    <source>
        <dbReference type="ARBA" id="ARBA00022827"/>
    </source>
</evidence>
<dbReference type="PATRIC" id="fig|1457173.3.peg.1168"/>
<dbReference type="EMBL" id="JBOK01000005">
    <property type="protein sequence ID" value="EXU80828.1"/>
    <property type="molecule type" value="Genomic_DNA"/>
</dbReference>